<accession>A0A067JP58</accession>
<protein>
    <submittedName>
        <fullName evidence="2">Uncharacterized protein</fullName>
    </submittedName>
</protein>
<gene>
    <name evidence="2" type="ORF">JCGZ_25534</name>
</gene>
<keyword evidence="3" id="KW-1185">Reference proteome</keyword>
<evidence type="ECO:0000313" key="3">
    <source>
        <dbReference type="Proteomes" id="UP000027138"/>
    </source>
</evidence>
<proteinExistence type="predicted"/>
<evidence type="ECO:0000256" key="1">
    <source>
        <dbReference type="SAM" id="MobiDB-lite"/>
    </source>
</evidence>
<name>A0A067JP58_JATCU</name>
<reference evidence="2 3" key="1">
    <citation type="journal article" date="2014" name="PLoS ONE">
        <title>Global Analysis of Gene Expression Profiles in Physic Nut (Jatropha curcas L.) Seedlings Exposed to Salt Stress.</title>
        <authorList>
            <person name="Zhang L."/>
            <person name="Zhang C."/>
            <person name="Wu P."/>
            <person name="Chen Y."/>
            <person name="Li M."/>
            <person name="Jiang H."/>
            <person name="Wu G."/>
        </authorList>
    </citation>
    <scope>NUCLEOTIDE SEQUENCE [LARGE SCALE GENOMIC DNA]</scope>
    <source>
        <strain evidence="3">cv. GZQX0401</strain>
        <tissue evidence="2">Young leaves</tissue>
    </source>
</reference>
<dbReference type="Proteomes" id="UP000027138">
    <property type="component" value="Unassembled WGS sequence"/>
</dbReference>
<organism evidence="2 3">
    <name type="scientific">Jatropha curcas</name>
    <name type="common">Barbados nut</name>
    <dbReference type="NCBI Taxonomy" id="180498"/>
    <lineage>
        <taxon>Eukaryota</taxon>
        <taxon>Viridiplantae</taxon>
        <taxon>Streptophyta</taxon>
        <taxon>Embryophyta</taxon>
        <taxon>Tracheophyta</taxon>
        <taxon>Spermatophyta</taxon>
        <taxon>Magnoliopsida</taxon>
        <taxon>eudicotyledons</taxon>
        <taxon>Gunneridae</taxon>
        <taxon>Pentapetalae</taxon>
        <taxon>rosids</taxon>
        <taxon>fabids</taxon>
        <taxon>Malpighiales</taxon>
        <taxon>Euphorbiaceae</taxon>
        <taxon>Crotonoideae</taxon>
        <taxon>Jatropheae</taxon>
        <taxon>Jatropha</taxon>
    </lineage>
</organism>
<dbReference type="AlphaFoldDB" id="A0A067JP58"/>
<dbReference type="EMBL" id="KK915100">
    <property type="protein sequence ID" value="KDP24618.1"/>
    <property type="molecule type" value="Genomic_DNA"/>
</dbReference>
<feature type="region of interest" description="Disordered" evidence="1">
    <location>
        <begin position="13"/>
        <end position="38"/>
    </location>
</feature>
<evidence type="ECO:0000313" key="2">
    <source>
        <dbReference type="EMBL" id="KDP24618.1"/>
    </source>
</evidence>
<sequence length="149" mass="16376">MASCCRAASHLISPSARSRHRPPLDVAPSAPDSGEHSRLGEQRLLLRSTSATVLTPLVPENVAAVSGQAKFGRCCGWIARTCILLFLVRIRVRASSFPYQYWDELGHHRFVRTVCATVGPSARYGEISAPRVHLILYDMGKPRGGRLLI</sequence>